<name>A0A917H273_9BACL</name>
<dbReference type="AlphaFoldDB" id="A0A917H273"/>
<protein>
    <submittedName>
        <fullName evidence="2">Uncharacterized protein</fullName>
    </submittedName>
</protein>
<proteinExistence type="predicted"/>
<dbReference type="EMBL" id="BMHY01000003">
    <property type="protein sequence ID" value="GGG65556.1"/>
    <property type="molecule type" value="Genomic_DNA"/>
</dbReference>
<feature type="region of interest" description="Disordered" evidence="1">
    <location>
        <begin position="1"/>
        <end position="56"/>
    </location>
</feature>
<dbReference type="Proteomes" id="UP000600247">
    <property type="component" value="Unassembled WGS sequence"/>
</dbReference>
<reference evidence="2 3" key="1">
    <citation type="journal article" date="2014" name="Int. J. Syst. Evol. Microbiol.">
        <title>Complete genome sequence of Corynebacterium casei LMG S-19264T (=DSM 44701T), isolated from a smear-ripened cheese.</title>
        <authorList>
            <consortium name="US DOE Joint Genome Institute (JGI-PGF)"/>
            <person name="Walter F."/>
            <person name="Albersmeier A."/>
            <person name="Kalinowski J."/>
            <person name="Ruckert C."/>
        </authorList>
    </citation>
    <scope>NUCLEOTIDE SEQUENCE [LARGE SCALE GENOMIC DNA]</scope>
    <source>
        <strain evidence="2 3">CGMCC 1.15286</strain>
    </source>
</reference>
<evidence type="ECO:0000313" key="3">
    <source>
        <dbReference type="Proteomes" id="UP000600247"/>
    </source>
</evidence>
<organism evidence="2 3">
    <name type="scientific">Paenibacillus radicis</name>
    <name type="common">ex Gao et al. 2016</name>
    <dbReference type="NCBI Taxonomy" id="1737354"/>
    <lineage>
        <taxon>Bacteria</taxon>
        <taxon>Bacillati</taxon>
        <taxon>Bacillota</taxon>
        <taxon>Bacilli</taxon>
        <taxon>Bacillales</taxon>
        <taxon>Paenibacillaceae</taxon>
        <taxon>Paenibacillus</taxon>
    </lineage>
</organism>
<gene>
    <name evidence="2" type="ORF">GCM10010918_19770</name>
</gene>
<sequence>MAENMDLAGAKRLRGPNMYGINLTDSSRNVKEEGEEGAVNNDRYFRPFIDSEPQDG</sequence>
<comment type="caution">
    <text evidence="2">The sequence shown here is derived from an EMBL/GenBank/DDBJ whole genome shotgun (WGS) entry which is preliminary data.</text>
</comment>
<keyword evidence="3" id="KW-1185">Reference proteome</keyword>
<evidence type="ECO:0000256" key="1">
    <source>
        <dbReference type="SAM" id="MobiDB-lite"/>
    </source>
</evidence>
<evidence type="ECO:0000313" key="2">
    <source>
        <dbReference type="EMBL" id="GGG65556.1"/>
    </source>
</evidence>
<accession>A0A917H273</accession>